<keyword evidence="5 12" id="KW-0812">Transmembrane</keyword>
<dbReference type="Pfam" id="PF00528">
    <property type="entry name" value="BPD_transp_1"/>
    <property type="match status" value="1"/>
</dbReference>
<dbReference type="GO" id="GO:0006865">
    <property type="term" value="P:amino acid transport"/>
    <property type="evidence" value="ECO:0007669"/>
    <property type="project" value="UniProtKB-KW"/>
</dbReference>
<dbReference type="PANTHER" id="PTHR30614">
    <property type="entry name" value="MEMBRANE COMPONENT OF AMINO ACID ABC TRANSPORTER"/>
    <property type="match status" value="1"/>
</dbReference>
<dbReference type="NCBIfam" id="TIGR01726">
    <property type="entry name" value="HEQRo_perm_3TM"/>
    <property type="match status" value="1"/>
</dbReference>
<dbReference type="OrthoDB" id="7341446at2"/>
<dbReference type="RefSeq" id="WP_110378229.1">
    <property type="nucleotide sequence ID" value="NZ_JAHBRY010000001.1"/>
</dbReference>
<evidence type="ECO:0000256" key="10">
    <source>
        <dbReference type="ARBA" id="ARBA00062718"/>
    </source>
</evidence>
<feature type="transmembrane region" description="Helical" evidence="12">
    <location>
        <begin position="221"/>
        <end position="243"/>
    </location>
</feature>
<keyword evidence="4" id="KW-1003">Cell membrane</keyword>
<evidence type="ECO:0000256" key="3">
    <source>
        <dbReference type="ARBA" id="ARBA00022448"/>
    </source>
</evidence>
<protein>
    <recommendedName>
        <fullName evidence="11">Glutamate/aspartate import permease protein GltK</fullName>
    </recommendedName>
</protein>
<evidence type="ECO:0000256" key="4">
    <source>
        <dbReference type="ARBA" id="ARBA00022475"/>
    </source>
</evidence>
<keyword evidence="7 12" id="KW-1133">Transmembrane helix</keyword>
<dbReference type="SUPFAM" id="SSF161098">
    <property type="entry name" value="MetI-like"/>
    <property type="match status" value="1"/>
</dbReference>
<evidence type="ECO:0000256" key="8">
    <source>
        <dbReference type="ARBA" id="ARBA00023136"/>
    </source>
</evidence>
<feature type="transmembrane region" description="Helical" evidence="12">
    <location>
        <begin position="116"/>
        <end position="135"/>
    </location>
</feature>
<comment type="subunit">
    <text evidence="10">The complex is composed of two ATP-binding proteins (GltL), two transmembrane proteins (GltJ and GltK) and a solute-binding protein (GltI).</text>
</comment>
<comment type="similarity">
    <text evidence="2">Belongs to the binding-protein-dependent transport system permease family. HisMQ subfamily.</text>
</comment>
<evidence type="ECO:0000256" key="1">
    <source>
        <dbReference type="ARBA" id="ARBA00004429"/>
    </source>
</evidence>
<dbReference type="InterPro" id="IPR000515">
    <property type="entry name" value="MetI-like"/>
</dbReference>
<sequence length="261" mass="28208">MLNSILAYFDGDVSFVFDTSFFLRFVFSPSPALLKGLGLTVAAAIISQVLGVILGCLLALAGLSRFGLLRGCNQSYLFFFRGTPVLVQLVLIYYGLPYLLGGADLFPPRVFIGPLWVQGALVAGIVTFGLHEAAYMSEIIRAGIQSIDEGQSEAAQALGMTPALAMRRIILPQAARVIVPPLGNQFNQMLKTTSLLSVIAVPELFRVAEEVQSATYKSFEVYLGVSVYYLALTGAWTIVQMLIERSLSGSRRAVTAKTRAA</sequence>
<evidence type="ECO:0000256" key="2">
    <source>
        <dbReference type="ARBA" id="ARBA00010072"/>
    </source>
</evidence>
<dbReference type="GO" id="GO:0043190">
    <property type="term" value="C:ATP-binding cassette (ABC) transporter complex"/>
    <property type="evidence" value="ECO:0007669"/>
    <property type="project" value="InterPro"/>
</dbReference>
<dbReference type="Proteomes" id="UP000248021">
    <property type="component" value="Unassembled WGS sequence"/>
</dbReference>
<evidence type="ECO:0000256" key="12">
    <source>
        <dbReference type="RuleBase" id="RU363032"/>
    </source>
</evidence>
<dbReference type="PANTHER" id="PTHR30614:SF0">
    <property type="entry name" value="L-CYSTINE TRANSPORT SYSTEM PERMEASE PROTEIN TCYL"/>
    <property type="match status" value="1"/>
</dbReference>
<keyword evidence="6" id="KW-0029">Amino-acid transport</keyword>
<feature type="transmembrane region" description="Helical" evidence="12">
    <location>
        <begin position="75"/>
        <end position="96"/>
    </location>
</feature>
<dbReference type="Gene3D" id="1.10.3720.10">
    <property type="entry name" value="MetI-like"/>
    <property type="match status" value="1"/>
</dbReference>
<dbReference type="InterPro" id="IPR010065">
    <property type="entry name" value="AA_ABC_transptr_permease_3TM"/>
</dbReference>
<feature type="transmembrane region" description="Helical" evidence="12">
    <location>
        <begin position="37"/>
        <end position="63"/>
    </location>
</feature>
<dbReference type="AlphaFoldDB" id="A0A2V3TTX8"/>
<feature type="domain" description="ABC transmembrane type-1" evidence="13">
    <location>
        <begin position="33"/>
        <end position="240"/>
    </location>
</feature>
<dbReference type="PROSITE" id="PS50928">
    <property type="entry name" value="ABC_TM1"/>
    <property type="match status" value="1"/>
</dbReference>
<dbReference type="EMBL" id="QJJK01000018">
    <property type="protein sequence ID" value="PXW51920.1"/>
    <property type="molecule type" value="Genomic_DNA"/>
</dbReference>
<evidence type="ECO:0000256" key="9">
    <source>
        <dbReference type="ARBA" id="ARBA00060298"/>
    </source>
</evidence>
<dbReference type="InterPro" id="IPR043429">
    <property type="entry name" value="ArtM/GltK/GlnP/TcyL/YhdX-like"/>
</dbReference>
<evidence type="ECO:0000313" key="15">
    <source>
        <dbReference type="Proteomes" id="UP000248021"/>
    </source>
</evidence>
<evidence type="ECO:0000259" key="13">
    <source>
        <dbReference type="PROSITE" id="PS50928"/>
    </source>
</evidence>
<accession>A0A2V3TTX8</accession>
<dbReference type="FunFam" id="1.10.3720.10:FF:000006">
    <property type="entry name" value="Glutamate/aspartate ABC transporter, permease protein GltK"/>
    <property type="match status" value="1"/>
</dbReference>
<dbReference type="InterPro" id="IPR035906">
    <property type="entry name" value="MetI-like_sf"/>
</dbReference>
<evidence type="ECO:0000256" key="11">
    <source>
        <dbReference type="ARBA" id="ARBA00073645"/>
    </source>
</evidence>
<evidence type="ECO:0000256" key="7">
    <source>
        <dbReference type="ARBA" id="ARBA00022989"/>
    </source>
</evidence>
<proteinExistence type="inferred from homology"/>
<keyword evidence="8 12" id="KW-0472">Membrane</keyword>
<reference evidence="14 15" key="1">
    <citation type="submission" date="2018-05" db="EMBL/GenBank/DDBJ databases">
        <title>Genomic Encyclopedia of Type Strains, Phase IV (KMG-IV): sequencing the most valuable type-strain genomes for metagenomic binning, comparative biology and taxonomic classification.</title>
        <authorList>
            <person name="Goeker M."/>
        </authorList>
    </citation>
    <scope>NUCLEOTIDE SEQUENCE [LARGE SCALE GENOMIC DNA]</scope>
    <source>
        <strain evidence="14 15">DSM 6462</strain>
    </source>
</reference>
<keyword evidence="3 12" id="KW-0813">Transport</keyword>
<evidence type="ECO:0000256" key="6">
    <source>
        <dbReference type="ARBA" id="ARBA00022970"/>
    </source>
</evidence>
<gene>
    <name evidence="14" type="ORF">C7450_11875</name>
</gene>
<comment type="function">
    <text evidence="9">Part of the ABC transporter complex GltIJKL involved in glutamate and aspartate uptake. Probably responsible for the translocation of the substrate across the membrane.</text>
</comment>
<evidence type="ECO:0000313" key="14">
    <source>
        <dbReference type="EMBL" id="PXW51920.1"/>
    </source>
</evidence>
<name>A0A2V3TTX8_9HYPH</name>
<evidence type="ECO:0000256" key="5">
    <source>
        <dbReference type="ARBA" id="ARBA00022692"/>
    </source>
</evidence>
<dbReference type="CDD" id="cd06261">
    <property type="entry name" value="TM_PBP2"/>
    <property type="match status" value="1"/>
</dbReference>
<comment type="subcellular location">
    <subcellularLocation>
        <location evidence="1">Cell inner membrane</location>
        <topology evidence="1">Multi-pass membrane protein</topology>
    </subcellularLocation>
    <subcellularLocation>
        <location evidence="12">Cell membrane</location>
        <topology evidence="12">Multi-pass membrane protein</topology>
    </subcellularLocation>
</comment>
<keyword evidence="15" id="KW-1185">Reference proteome</keyword>
<comment type="caution">
    <text evidence="14">The sequence shown here is derived from an EMBL/GenBank/DDBJ whole genome shotgun (WGS) entry which is preliminary data.</text>
</comment>
<dbReference type="GO" id="GO:0022857">
    <property type="term" value="F:transmembrane transporter activity"/>
    <property type="evidence" value="ECO:0007669"/>
    <property type="project" value="InterPro"/>
</dbReference>
<organism evidence="14 15">
    <name type="scientific">Chelatococcus asaccharovorans</name>
    <dbReference type="NCBI Taxonomy" id="28210"/>
    <lineage>
        <taxon>Bacteria</taxon>
        <taxon>Pseudomonadati</taxon>
        <taxon>Pseudomonadota</taxon>
        <taxon>Alphaproteobacteria</taxon>
        <taxon>Hyphomicrobiales</taxon>
        <taxon>Chelatococcaceae</taxon>
        <taxon>Chelatococcus</taxon>
    </lineage>
</organism>